<keyword evidence="2" id="KW-0732">Signal</keyword>
<reference evidence="3 4" key="2">
    <citation type="submission" date="2018-11" db="EMBL/GenBank/DDBJ databases">
        <authorList>
            <consortium name="Pathogen Informatics"/>
        </authorList>
    </citation>
    <scope>NUCLEOTIDE SEQUENCE [LARGE SCALE GENOMIC DNA]</scope>
</reference>
<evidence type="ECO:0000313" key="4">
    <source>
        <dbReference type="Proteomes" id="UP000270296"/>
    </source>
</evidence>
<gene>
    <name evidence="3" type="ORF">SBAD_LOCUS5180</name>
</gene>
<keyword evidence="4" id="KW-1185">Reference proteome</keyword>
<organism evidence="5">
    <name type="scientific">Soboliphyme baturini</name>
    <dbReference type="NCBI Taxonomy" id="241478"/>
    <lineage>
        <taxon>Eukaryota</taxon>
        <taxon>Metazoa</taxon>
        <taxon>Ecdysozoa</taxon>
        <taxon>Nematoda</taxon>
        <taxon>Enoplea</taxon>
        <taxon>Dorylaimia</taxon>
        <taxon>Dioctophymatida</taxon>
        <taxon>Dioctophymatoidea</taxon>
        <taxon>Soboliphymatidae</taxon>
        <taxon>Soboliphyme</taxon>
    </lineage>
</organism>
<proteinExistence type="predicted"/>
<feature type="compositionally biased region" description="Basic residues" evidence="1">
    <location>
        <begin position="171"/>
        <end position="180"/>
    </location>
</feature>
<feature type="region of interest" description="Disordered" evidence="1">
    <location>
        <begin position="133"/>
        <end position="197"/>
    </location>
</feature>
<accession>A0A183INI4</accession>
<feature type="compositionally biased region" description="Basic residues" evidence="1">
    <location>
        <begin position="49"/>
        <end position="58"/>
    </location>
</feature>
<dbReference type="AlphaFoldDB" id="A0A183INI4"/>
<feature type="signal peptide" evidence="2">
    <location>
        <begin position="1"/>
        <end position="19"/>
    </location>
</feature>
<evidence type="ECO:0000256" key="1">
    <source>
        <dbReference type="SAM" id="MobiDB-lite"/>
    </source>
</evidence>
<feature type="chain" id="PRO_5043140170" evidence="2">
    <location>
        <begin position="20"/>
        <end position="197"/>
    </location>
</feature>
<evidence type="ECO:0000313" key="5">
    <source>
        <dbReference type="WBParaSite" id="SBAD_0000539001-mRNA-1"/>
    </source>
</evidence>
<feature type="compositionally biased region" description="Basic residues" evidence="1">
    <location>
        <begin position="65"/>
        <end position="76"/>
    </location>
</feature>
<name>A0A183INI4_9BILA</name>
<sequence length="197" mass="22817">MLPILSAVFGLFLIVFVHREIVRDGRGGFPFVQQLLELIDDELGLKLATRRSHPRRKEHNSGASKRGHRRHRRHRSSASMSADQPEATSIKNMNSLRRSFEKYASKKRKTPNGKRQKFWSKLLKYSSFSDGSEKRWFGTGKNKGQQTEPSRNKPKSPNLEQRHLTCSAATPHRHHHYRNSRRAERDIWPSNKAIVSA</sequence>
<feature type="region of interest" description="Disordered" evidence="1">
    <location>
        <begin position="49"/>
        <end position="96"/>
    </location>
</feature>
<evidence type="ECO:0000313" key="3">
    <source>
        <dbReference type="EMBL" id="VDP06493.1"/>
    </source>
</evidence>
<dbReference type="EMBL" id="UZAM01008805">
    <property type="protein sequence ID" value="VDP06493.1"/>
    <property type="molecule type" value="Genomic_DNA"/>
</dbReference>
<protein>
    <submittedName>
        <fullName evidence="5">Secreted protein</fullName>
    </submittedName>
</protein>
<dbReference type="WBParaSite" id="SBAD_0000539001-mRNA-1">
    <property type="protein sequence ID" value="SBAD_0000539001-mRNA-1"/>
    <property type="gene ID" value="SBAD_0000539001"/>
</dbReference>
<feature type="compositionally biased region" description="Polar residues" evidence="1">
    <location>
        <begin position="86"/>
        <end position="96"/>
    </location>
</feature>
<reference evidence="5" key="1">
    <citation type="submission" date="2016-06" db="UniProtKB">
        <authorList>
            <consortium name="WormBaseParasite"/>
        </authorList>
    </citation>
    <scope>IDENTIFICATION</scope>
</reference>
<dbReference type="Proteomes" id="UP000270296">
    <property type="component" value="Unassembled WGS sequence"/>
</dbReference>
<evidence type="ECO:0000256" key="2">
    <source>
        <dbReference type="SAM" id="SignalP"/>
    </source>
</evidence>